<protein>
    <submittedName>
        <fullName evidence="1">Uncharacterized protein</fullName>
    </submittedName>
</protein>
<dbReference type="Proteomes" id="UP000317178">
    <property type="component" value="Chromosome"/>
</dbReference>
<keyword evidence="2" id="KW-1185">Reference proteome</keyword>
<sequence length="72" mass="8354">MLNSRCHNPHSRKSATRLNPFILRFEEMILYSPMAPNISKIKAGTRTVTEVSKEESDADRASHRYFIFNRKG</sequence>
<dbReference type="KEGG" id="plon:Pla110_22330"/>
<dbReference type="EMBL" id="CP036281">
    <property type="protein sequence ID" value="QDU80503.1"/>
    <property type="molecule type" value="Genomic_DNA"/>
</dbReference>
<organism evidence="1 2">
    <name type="scientific">Polystyrenella longa</name>
    <dbReference type="NCBI Taxonomy" id="2528007"/>
    <lineage>
        <taxon>Bacteria</taxon>
        <taxon>Pseudomonadati</taxon>
        <taxon>Planctomycetota</taxon>
        <taxon>Planctomycetia</taxon>
        <taxon>Planctomycetales</taxon>
        <taxon>Planctomycetaceae</taxon>
        <taxon>Polystyrenella</taxon>
    </lineage>
</organism>
<proteinExistence type="predicted"/>
<dbReference type="AlphaFoldDB" id="A0A518CMR7"/>
<reference evidence="1 2" key="1">
    <citation type="submission" date="2019-02" db="EMBL/GenBank/DDBJ databases">
        <title>Deep-cultivation of Planctomycetes and their phenomic and genomic characterization uncovers novel biology.</title>
        <authorList>
            <person name="Wiegand S."/>
            <person name="Jogler M."/>
            <person name="Boedeker C."/>
            <person name="Pinto D."/>
            <person name="Vollmers J."/>
            <person name="Rivas-Marin E."/>
            <person name="Kohn T."/>
            <person name="Peeters S.H."/>
            <person name="Heuer A."/>
            <person name="Rast P."/>
            <person name="Oberbeckmann S."/>
            <person name="Bunk B."/>
            <person name="Jeske O."/>
            <person name="Meyerdierks A."/>
            <person name="Storesund J.E."/>
            <person name="Kallscheuer N."/>
            <person name="Luecker S."/>
            <person name="Lage O.M."/>
            <person name="Pohl T."/>
            <person name="Merkel B.J."/>
            <person name="Hornburger P."/>
            <person name="Mueller R.-W."/>
            <person name="Bruemmer F."/>
            <person name="Labrenz M."/>
            <person name="Spormann A.M."/>
            <person name="Op den Camp H."/>
            <person name="Overmann J."/>
            <person name="Amann R."/>
            <person name="Jetten M.S.M."/>
            <person name="Mascher T."/>
            <person name="Medema M.H."/>
            <person name="Devos D.P."/>
            <person name="Kaster A.-K."/>
            <person name="Ovreas L."/>
            <person name="Rohde M."/>
            <person name="Galperin M.Y."/>
            <person name="Jogler C."/>
        </authorList>
    </citation>
    <scope>NUCLEOTIDE SEQUENCE [LARGE SCALE GENOMIC DNA]</scope>
    <source>
        <strain evidence="1 2">Pla110</strain>
    </source>
</reference>
<accession>A0A518CMR7</accession>
<name>A0A518CMR7_9PLAN</name>
<gene>
    <name evidence="1" type="ORF">Pla110_22330</name>
</gene>
<evidence type="ECO:0000313" key="2">
    <source>
        <dbReference type="Proteomes" id="UP000317178"/>
    </source>
</evidence>
<evidence type="ECO:0000313" key="1">
    <source>
        <dbReference type="EMBL" id="QDU80503.1"/>
    </source>
</evidence>